<reference evidence="3 4" key="1">
    <citation type="submission" date="2016-10" db="EMBL/GenBank/DDBJ databases">
        <authorList>
            <person name="de Groot N.N."/>
        </authorList>
    </citation>
    <scope>NUCLEOTIDE SEQUENCE [LARGE SCALE GENOMIC DNA]</scope>
    <source>
        <strain evidence="3 4">CGMCC 4.2023</strain>
    </source>
</reference>
<protein>
    <submittedName>
        <fullName evidence="3">Uncharacterized protein</fullName>
    </submittedName>
</protein>
<gene>
    <name evidence="3" type="ORF">SAMN05216223_12156</name>
</gene>
<keyword evidence="4" id="KW-1185">Reference proteome</keyword>
<keyword evidence="2" id="KW-0472">Membrane</keyword>
<accession>A0A1H6DYB6</accession>
<evidence type="ECO:0000256" key="1">
    <source>
        <dbReference type="SAM" id="MobiDB-lite"/>
    </source>
</evidence>
<name>A0A1H6DYB6_9ACTN</name>
<evidence type="ECO:0000313" key="4">
    <source>
        <dbReference type="Proteomes" id="UP000236754"/>
    </source>
</evidence>
<sequence>MNGAARGDRGTVGRRTQAEREAATVETMYAVATAAVLGAVGFLVVTAPVMAGVVHGRARSGCVTAAMLVAAVLFFGRIVLTLLRFERRARQRRKDPWYPWDAVPVPETYGDAGDAGLPPVARHRPRRVVRRAASSGGKREESAGSGRSGGTGGSGGHDG</sequence>
<keyword evidence="2" id="KW-1133">Transmembrane helix</keyword>
<feature type="compositionally biased region" description="Gly residues" evidence="1">
    <location>
        <begin position="146"/>
        <end position="159"/>
    </location>
</feature>
<feature type="transmembrane region" description="Helical" evidence="2">
    <location>
        <begin position="63"/>
        <end position="83"/>
    </location>
</feature>
<dbReference type="Pfam" id="PF19857">
    <property type="entry name" value="DUF6332"/>
    <property type="match status" value="1"/>
</dbReference>
<dbReference type="Proteomes" id="UP000236754">
    <property type="component" value="Unassembled WGS sequence"/>
</dbReference>
<feature type="region of interest" description="Disordered" evidence="1">
    <location>
        <begin position="109"/>
        <end position="159"/>
    </location>
</feature>
<feature type="compositionally biased region" description="Basic residues" evidence="1">
    <location>
        <begin position="121"/>
        <end position="130"/>
    </location>
</feature>
<dbReference type="EMBL" id="FNVU01000021">
    <property type="protein sequence ID" value="SEG90014.1"/>
    <property type="molecule type" value="Genomic_DNA"/>
</dbReference>
<dbReference type="InterPro" id="IPR046295">
    <property type="entry name" value="DUF6332"/>
</dbReference>
<dbReference type="RefSeq" id="WP_235032553.1">
    <property type="nucleotide sequence ID" value="NZ_FNVU01000021.1"/>
</dbReference>
<feature type="transmembrane region" description="Helical" evidence="2">
    <location>
        <begin position="29"/>
        <end position="51"/>
    </location>
</feature>
<organism evidence="3 4">
    <name type="scientific">Actinacidiphila yanglinensis</name>
    <dbReference type="NCBI Taxonomy" id="310779"/>
    <lineage>
        <taxon>Bacteria</taxon>
        <taxon>Bacillati</taxon>
        <taxon>Actinomycetota</taxon>
        <taxon>Actinomycetes</taxon>
        <taxon>Kitasatosporales</taxon>
        <taxon>Streptomycetaceae</taxon>
        <taxon>Actinacidiphila</taxon>
    </lineage>
</organism>
<keyword evidence="2" id="KW-0812">Transmembrane</keyword>
<dbReference type="AlphaFoldDB" id="A0A1H6DYB6"/>
<proteinExistence type="predicted"/>
<evidence type="ECO:0000313" key="3">
    <source>
        <dbReference type="EMBL" id="SEG90014.1"/>
    </source>
</evidence>
<evidence type="ECO:0000256" key="2">
    <source>
        <dbReference type="SAM" id="Phobius"/>
    </source>
</evidence>